<keyword evidence="3" id="KW-0413">Isomerase</keyword>
<evidence type="ECO:0000259" key="6">
    <source>
        <dbReference type="PROSITE" id="PS50059"/>
    </source>
</evidence>
<gene>
    <name evidence="7" type="ORF">LAMO00422_LOCUS1243</name>
</gene>
<keyword evidence="2 4" id="KW-0802">TPR repeat</keyword>
<dbReference type="InterPro" id="IPR050754">
    <property type="entry name" value="FKBP4/5/8-like"/>
</dbReference>
<evidence type="ECO:0000256" key="4">
    <source>
        <dbReference type="PROSITE-ProRule" id="PRU00339"/>
    </source>
</evidence>
<evidence type="ECO:0000256" key="1">
    <source>
        <dbReference type="ARBA" id="ARBA00022737"/>
    </source>
</evidence>
<dbReference type="SUPFAM" id="SSF54534">
    <property type="entry name" value="FKBP-like"/>
    <property type="match status" value="3"/>
</dbReference>
<feature type="compositionally biased region" description="Polar residues" evidence="5">
    <location>
        <begin position="768"/>
        <end position="783"/>
    </location>
</feature>
<comment type="catalytic activity">
    <reaction evidence="3">
        <text>[protein]-peptidylproline (omega=180) = [protein]-peptidylproline (omega=0)</text>
        <dbReference type="Rhea" id="RHEA:16237"/>
        <dbReference type="Rhea" id="RHEA-COMP:10747"/>
        <dbReference type="Rhea" id="RHEA-COMP:10748"/>
        <dbReference type="ChEBI" id="CHEBI:83833"/>
        <dbReference type="ChEBI" id="CHEBI:83834"/>
        <dbReference type="EC" id="5.2.1.8"/>
    </reaction>
</comment>
<name>A0A7S0GKU0_9EUKA</name>
<dbReference type="InterPro" id="IPR019734">
    <property type="entry name" value="TPR_rpt"/>
</dbReference>
<evidence type="ECO:0000256" key="5">
    <source>
        <dbReference type="SAM" id="MobiDB-lite"/>
    </source>
</evidence>
<evidence type="ECO:0000256" key="2">
    <source>
        <dbReference type="ARBA" id="ARBA00022803"/>
    </source>
</evidence>
<dbReference type="EMBL" id="HBEM01001735">
    <property type="protein sequence ID" value="CAD8430528.1"/>
    <property type="molecule type" value="Transcribed_RNA"/>
</dbReference>
<feature type="compositionally biased region" description="Basic and acidic residues" evidence="5">
    <location>
        <begin position="751"/>
        <end position="761"/>
    </location>
</feature>
<feature type="region of interest" description="Disordered" evidence="5">
    <location>
        <begin position="74"/>
        <end position="107"/>
    </location>
</feature>
<keyword evidence="1" id="KW-0677">Repeat</keyword>
<dbReference type="PROSITE" id="PS50059">
    <property type="entry name" value="FKBP_PPIASE"/>
    <property type="match status" value="1"/>
</dbReference>
<dbReference type="InterPro" id="IPR011990">
    <property type="entry name" value="TPR-like_helical_dom_sf"/>
</dbReference>
<sequence>MSTGSEIAAYRSSRTAMGARLRRRANILGISLIVSMYLTPSALVRGESKLELSARRRFRKLRGGSARRLVEDFESDSISSEQHKSRDFLDSTDSPGPNTPPSEPLDTSCRQLLQAALDRDELDSLSEEHSVLSQYELNKGYYLTDDGGVFKIIKRTAKYAYMRPKIGDSAGVSIEGFLENGTIFFSTRGKINRENKFRTFTIPLGQESLLDLPGLQLGLQSMQKGEISYFVLEPKYAFANNPDNEFNIPTNARVAFAVELMNIEQREQTSGFVKQILQQGNPVCLPVKEGDEIEMSYAAKLICGTNISQPSPVVSYGRKLKIVYGRNHSVQALNMALERMKDRETARVLSDDRYAPGNIKEIGSPVLPPHLKPPYLIEYDITLHSHRPITQVGEGLFVRRLEYGELYATPNAGASILVEISSRGPTDQAILKPTSKQFRLFYGSDEVPDVVERLLETMPVGEISEIYGENKRFKDTEGNLFYPHIDPEQQITFRIRLVDFKRGEEYFDFDVRGKVENAVKFKKEGDHMLKRGNMHRAKELYAMSLKCIMGLYPFPYKLTDGVGMLPEELEQTFFSRIYDEKGKALPKEDEEKVVETRVGIYDNLALICLREREYEKTKTWCEYMLHFLPNSPRALYRMGLAYLGLGDDDKAMKYLKEAREVCSDKEIEDAMDLLKRRAHEQANLTAEKSRHFLEIQEKSSRFLRLSGFEEPSSNRRVKYGIPKLPKPAIPPQVELKRGDDGGKCIQFPPTKEGKEKQRLESIPEPASLSVSTAVTDESSSSDTPVIDMKNDNPAAREARIWEDLLNEEAYYPS</sequence>
<dbReference type="PANTHER" id="PTHR46512">
    <property type="entry name" value="PEPTIDYLPROLYL ISOMERASE"/>
    <property type="match status" value="1"/>
</dbReference>
<dbReference type="Gene3D" id="3.10.50.40">
    <property type="match status" value="3"/>
</dbReference>
<accession>A0A7S0GKU0</accession>
<organism evidence="7">
    <name type="scientific">Amorphochlora amoebiformis</name>
    <dbReference type="NCBI Taxonomy" id="1561963"/>
    <lineage>
        <taxon>Eukaryota</taxon>
        <taxon>Sar</taxon>
        <taxon>Rhizaria</taxon>
        <taxon>Cercozoa</taxon>
        <taxon>Chlorarachniophyceae</taxon>
        <taxon>Amorphochlora</taxon>
    </lineage>
</organism>
<evidence type="ECO:0000313" key="7">
    <source>
        <dbReference type="EMBL" id="CAD8430528.1"/>
    </source>
</evidence>
<feature type="region of interest" description="Disordered" evidence="5">
    <location>
        <begin position="747"/>
        <end position="791"/>
    </location>
</feature>
<reference evidence="7" key="1">
    <citation type="submission" date="2021-01" db="EMBL/GenBank/DDBJ databases">
        <authorList>
            <person name="Corre E."/>
            <person name="Pelletier E."/>
            <person name="Niang G."/>
            <person name="Scheremetjew M."/>
            <person name="Finn R."/>
            <person name="Kale V."/>
            <person name="Holt S."/>
            <person name="Cochrane G."/>
            <person name="Meng A."/>
            <person name="Brown T."/>
            <person name="Cohen L."/>
        </authorList>
    </citation>
    <scope>NUCLEOTIDE SEQUENCE</scope>
    <source>
        <strain evidence="7">CCMP2058</strain>
    </source>
</reference>
<dbReference type="GO" id="GO:0003755">
    <property type="term" value="F:peptidyl-prolyl cis-trans isomerase activity"/>
    <property type="evidence" value="ECO:0007669"/>
    <property type="project" value="UniProtKB-KW"/>
</dbReference>
<dbReference type="Pfam" id="PF00254">
    <property type="entry name" value="FKBP_C"/>
    <property type="match status" value="1"/>
</dbReference>
<dbReference type="InterPro" id="IPR001179">
    <property type="entry name" value="PPIase_FKBP_dom"/>
</dbReference>
<dbReference type="SMART" id="SM00028">
    <property type="entry name" value="TPR"/>
    <property type="match status" value="2"/>
</dbReference>
<dbReference type="SUPFAM" id="SSF48452">
    <property type="entry name" value="TPR-like"/>
    <property type="match status" value="1"/>
</dbReference>
<feature type="domain" description="PPIase FKBP-type" evidence="6">
    <location>
        <begin position="167"/>
        <end position="264"/>
    </location>
</feature>
<dbReference type="PROSITE" id="PS50005">
    <property type="entry name" value="TPR"/>
    <property type="match status" value="1"/>
</dbReference>
<proteinExistence type="predicted"/>
<keyword evidence="3" id="KW-0697">Rotamase</keyword>
<dbReference type="EC" id="5.2.1.8" evidence="3"/>
<feature type="repeat" description="TPR" evidence="4">
    <location>
        <begin position="632"/>
        <end position="665"/>
    </location>
</feature>
<dbReference type="Gene3D" id="1.25.40.10">
    <property type="entry name" value="Tetratricopeptide repeat domain"/>
    <property type="match status" value="1"/>
</dbReference>
<dbReference type="InterPro" id="IPR046357">
    <property type="entry name" value="PPIase_dom_sf"/>
</dbReference>
<protein>
    <recommendedName>
        <fullName evidence="3">peptidylprolyl isomerase</fullName>
        <ecNumber evidence="3">5.2.1.8</ecNumber>
    </recommendedName>
</protein>
<evidence type="ECO:0000256" key="3">
    <source>
        <dbReference type="PROSITE-ProRule" id="PRU00277"/>
    </source>
</evidence>
<dbReference type="AlphaFoldDB" id="A0A7S0GKU0"/>